<proteinExistence type="predicted"/>
<gene>
    <name evidence="1" type="ORF">FN846DRAFT_453169</name>
</gene>
<evidence type="ECO:0000313" key="1">
    <source>
        <dbReference type="EMBL" id="KAA8911341.1"/>
    </source>
</evidence>
<protein>
    <submittedName>
        <fullName evidence="1">Uncharacterized protein</fullName>
    </submittedName>
</protein>
<accession>A0A5J5F485</accession>
<dbReference type="AlphaFoldDB" id="A0A5J5F485"/>
<comment type="caution">
    <text evidence="1">The sequence shown here is derived from an EMBL/GenBank/DDBJ whole genome shotgun (WGS) entry which is preliminary data.</text>
</comment>
<evidence type="ECO:0000313" key="2">
    <source>
        <dbReference type="Proteomes" id="UP000326924"/>
    </source>
</evidence>
<dbReference type="EMBL" id="VXIS01000037">
    <property type="protein sequence ID" value="KAA8911341.1"/>
    <property type="molecule type" value="Genomic_DNA"/>
</dbReference>
<keyword evidence="2" id="KW-1185">Reference proteome</keyword>
<organism evidence="1 2">
    <name type="scientific">Sphaerosporella brunnea</name>
    <dbReference type="NCBI Taxonomy" id="1250544"/>
    <lineage>
        <taxon>Eukaryota</taxon>
        <taxon>Fungi</taxon>
        <taxon>Dikarya</taxon>
        <taxon>Ascomycota</taxon>
        <taxon>Pezizomycotina</taxon>
        <taxon>Pezizomycetes</taxon>
        <taxon>Pezizales</taxon>
        <taxon>Pyronemataceae</taxon>
        <taxon>Sphaerosporella</taxon>
    </lineage>
</organism>
<dbReference type="Proteomes" id="UP000326924">
    <property type="component" value="Unassembled WGS sequence"/>
</dbReference>
<sequence>MRRARVMNSGNLIFGPTGCHAPRRGHTACMLLLLLLLLLLLSASLTLVRPCISWYHGQDRLPARRVLMSCLCPYTGCQASTYIHARRKASHPTYIHHT</sequence>
<name>A0A5J5F485_9PEZI</name>
<dbReference type="InParanoid" id="A0A5J5F485"/>
<reference evidence="1 2" key="1">
    <citation type="submission" date="2019-09" db="EMBL/GenBank/DDBJ databases">
        <title>Draft genome of the ectomycorrhizal ascomycete Sphaerosporella brunnea.</title>
        <authorList>
            <consortium name="DOE Joint Genome Institute"/>
            <person name="Benucci G.M."/>
            <person name="Marozzi G."/>
            <person name="Antonielli L."/>
            <person name="Sanchez S."/>
            <person name="Marco P."/>
            <person name="Wang X."/>
            <person name="Falini L.B."/>
            <person name="Barry K."/>
            <person name="Haridas S."/>
            <person name="Lipzen A."/>
            <person name="Labutti K."/>
            <person name="Grigoriev I.V."/>
            <person name="Murat C."/>
            <person name="Martin F."/>
            <person name="Albertini E."/>
            <person name="Donnini D."/>
            <person name="Bonito G."/>
        </authorList>
    </citation>
    <scope>NUCLEOTIDE SEQUENCE [LARGE SCALE GENOMIC DNA]</scope>
    <source>
        <strain evidence="1 2">Sb_GMNB300</strain>
    </source>
</reference>